<dbReference type="PANTHER" id="PTHR43333">
    <property type="entry name" value="2-HACID_DH_C DOMAIN-CONTAINING PROTEIN"/>
    <property type="match status" value="1"/>
</dbReference>
<dbReference type="Pfam" id="PF02826">
    <property type="entry name" value="2-Hacid_dh_C"/>
    <property type="match status" value="1"/>
</dbReference>
<proteinExistence type="predicted"/>
<dbReference type="PANTHER" id="PTHR43333:SF1">
    <property type="entry name" value="D-ISOMER SPECIFIC 2-HYDROXYACID DEHYDROGENASE NAD-BINDING DOMAIN-CONTAINING PROTEIN"/>
    <property type="match status" value="1"/>
</dbReference>
<evidence type="ECO:0000259" key="3">
    <source>
        <dbReference type="Pfam" id="PF02826"/>
    </source>
</evidence>
<evidence type="ECO:0000256" key="1">
    <source>
        <dbReference type="ARBA" id="ARBA00023002"/>
    </source>
</evidence>
<name>A0ABX4WBF2_VIBDI</name>
<dbReference type="InterPro" id="IPR036291">
    <property type="entry name" value="NAD(P)-bd_dom_sf"/>
</dbReference>
<dbReference type="SUPFAM" id="SSF51735">
    <property type="entry name" value="NAD(P)-binding Rossmann-fold domains"/>
    <property type="match status" value="1"/>
</dbReference>
<dbReference type="EMBL" id="POSM01000011">
    <property type="protein sequence ID" value="PNI00908.1"/>
    <property type="molecule type" value="Genomic_DNA"/>
</dbReference>
<accession>A0ABX4WBF2</accession>
<evidence type="ECO:0000313" key="4">
    <source>
        <dbReference type="EMBL" id="PNI00908.1"/>
    </source>
</evidence>
<keyword evidence="1" id="KW-0560">Oxidoreductase</keyword>
<keyword evidence="2" id="KW-0520">NAD</keyword>
<gene>
    <name evidence="4" type="ORF">C1O25_09565</name>
</gene>
<organism evidence="4 5">
    <name type="scientific">Vibrio diazotrophicus</name>
    <dbReference type="NCBI Taxonomy" id="685"/>
    <lineage>
        <taxon>Bacteria</taxon>
        <taxon>Pseudomonadati</taxon>
        <taxon>Pseudomonadota</taxon>
        <taxon>Gammaproteobacteria</taxon>
        <taxon>Vibrionales</taxon>
        <taxon>Vibrionaceae</taxon>
        <taxon>Vibrio</taxon>
    </lineage>
</organism>
<sequence>MNNFTHKLYILTEQNDVYRENVESLMLEDLVITEHREEASILLAAPPMAAKCLDDFPKLEWLQSAYAGVDALTAPHLRKDYKLTNVKGIFGQQISEYVLGYTISHFRHFATYEKQQTQHQWQQHLYQSLDTKVMLILGTGSISSHLSSAAVALGIKVIGVNTTGIPAKSGKFHDTYHINELENAMKRADIIVNTLPNTAETKGLLNARTLGYCSNALLFNVGRGAILIEEDLIPAIEHGHIKHAFLDVFINEPLIPKHPFWQHSSITITPHIAALSFPHQVVEIFAHNYRLWRDRLWRDGFQLENRIDFDKGY</sequence>
<comment type="caution">
    <text evidence="4">The sequence shown here is derived from an EMBL/GenBank/DDBJ whole genome shotgun (WGS) entry which is preliminary data.</text>
</comment>
<dbReference type="Proteomes" id="UP000236547">
    <property type="component" value="Unassembled WGS sequence"/>
</dbReference>
<evidence type="ECO:0000256" key="2">
    <source>
        <dbReference type="ARBA" id="ARBA00023027"/>
    </source>
</evidence>
<dbReference type="SUPFAM" id="SSF52283">
    <property type="entry name" value="Formate/glycerate dehydrogenase catalytic domain-like"/>
    <property type="match status" value="1"/>
</dbReference>
<evidence type="ECO:0000313" key="5">
    <source>
        <dbReference type="Proteomes" id="UP000236547"/>
    </source>
</evidence>
<keyword evidence="5" id="KW-1185">Reference proteome</keyword>
<dbReference type="CDD" id="cd05300">
    <property type="entry name" value="2-Hacid_dh_1"/>
    <property type="match status" value="1"/>
</dbReference>
<reference evidence="4 5" key="1">
    <citation type="submission" date="2018-01" db="EMBL/GenBank/DDBJ databases">
        <title>Draft genome sequences of six Vibrio diazotrophicus strains isolated from deep-sea sediments of the Baltic Sea.</title>
        <authorList>
            <person name="Castillo D."/>
            <person name="Vandieken V."/>
            <person name="Chiang O."/>
            <person name="Middelboe M."/>
        </authorList>
    </citation>
    <scope>NUCLEOTIDE SEQUENCE [LARGE SCALE GENOMIC DNA]</scope>
    <source>
        <strain evidence="4 5">65.10M</strain>
    </source>
</reference>
<dbReference type="Gene3D" id="3.40.50.720">
    <property type="entry name" value="NAD(P)-binding Rossmann-like Domain"/>
    <property type="match status" value="2"/>
</dbReference>
<dbReference type="InterPro" id="IPR006140">
    <property type="entry name" value="D-isomer_DH_NAD-bd"/>
</dbReference>
<protein>
    <submittedName>
        <fullName evidence="4">D-2-hydroxyacid dehydrogenase</fullName>
    </submittedName>
</protein>
<feature type="domain" description="D-isomer specific 2-hydroxyacid dehydrogenase NAD-binding" evidence="3">
    <location>
        <begin position="100"/>
        <end position="273"/>
    </location>
</feature>
<dbReference type="RefSeq" id="WP_102968371.1">
    <property type="nucleotide sequence ID" value="NZ_POSM01000011.1"/>
</dbReference>